<name>A0A7Y0RB93_9GAMM</name>
<keyword evidence="4" id="KW-1185">Reference proteome</keyword>
<keyword evidence="1" id="KW-0175">Coiled coil</keyword>
<dbReference type="EMBL" id="JABCKY010000001">
    <property type="protein sequence ID" value="NMT62776.1"/>
    <property type="molecule type" value="Genomic_DNA"/>
</dbReference>
<dbReference type="Pfam" id="PF13091">
    <property type="entry name" value="PLDc_2"/>
    <property type="match status" value="1"/>
</dbReference>
<proteinExistence type="predicted"/>
<dbReference type="PROSITE" id="PS50035">
    <property type="entry name" value="PLD"/>
    <property type="match status" value="1"/>
</dbReference>
<dbReference type="InterPro" id="IPR025202">
    <property type="entry name" value="PLD-like_dom"/>
</dbReference>
<evidence type="ECO:0000313" key="3">
    <source>
        <dbReference type="EMBL" id="NMT62776.1"/>
    </source>
</evidence>
<feature type="coiled-coil region" evidence="1">
    <location>
        <begin position="164"/>
        <end position="203"/>
    </location>
</feature>
<dbReference type="SUPFAM" id="SSF56024">
    <property type="entry name" value="Phospholipase D/nuclease"/>
    <property type="match status" value="1"/>
</dbReference>
<dbReference type="AlphaFoldDB" id="A0A7Y0RB93"/>
<comment type="caution">
    <text evidence="3">The sequence shown here is derived from an EMBL/GenBank/DDBJ whole genome shotgun (WGS) entry which is preliminary data.</text>
</comment>
<accession>A0A7Y0RB93</accession>
<dbReference type="RefSeq" id="WP_168355021.1">
    <property type="nucleotide sequence ID" value="NZ_SRZX01000001.1"/>
</dbReference>
<evidence type="ECO:0000256" key="1">
    <source>
        <dbReference type="SAM" id="Coils"/>
    </source>
</evidence>
<dbReference type="GO" id="GO:0003824">
    <property type="term" value="F:catalytic activity"/>
    <property type="evidence" value="ECO:0007669"/>
    <property type="project" value="InterPro"/>
</dbReference>
<feature type="domain" description="PLD phosphodiesterase" evidence="2">
    <location>
        <begin position="88"/>
        <end position="115"/>
    </location>
</feature>
<dbReference type="Gene3D" id="3.30.870.10">
    <property type="entry name" value="Endonuclease Chain A"/>
    <property type="match status" value="1"/>
</dbReference>
<protein>
    <recommendedName>
        <fullName evidence="2">PLD phosphodiesterase domain-containing protein</fullName>
    </recommendedName>
</protein>
<gene>
    <name evidence="3" type="ORF">HIU99_04110</name>
</gene>
<sequence length="428" mass="48822">MKVSEANRIYLAKDVYRIWKSRVSEAAESITVYTPFFDGLLISLLKNAQLENESITIVTDLDPSSLLGMPKQLQAIKRALSNGINVLSTPRLHAKVLLTDDKLITVGSQNFTSYGRKSKECTAVPAATLIGSNFVDSLIRWRDDATSIDEDFIDTLLAKLLPHIKRHKQLLEGTEAEFVNLLAQHKEKKHKTLLRRLEYLERQSRIRMSNGIVYASIEHIYGEGDDYDSLIADQQYDMTRWVIEKPNGSSEPYLLSRLAMYPMIIAETGRMGFARIGKTRITYIRKSLKWSKRALEVGGYSLGVTINFPATDTKKRNIEVKLTHPYLGACEAAFLFTGDEFRLIRKSYSKGGSQWNDQYKTLVKILDDDFFGAPDSISSFFRKFFTSFTYKELGIDNKNVRDFLTGTRFRLSVIQYQENPVLVIKTQS</sequence>
<evidence type="ECO:0000259" key="2">
    <source>
        <dbReference type="PROSITE" id="PS50035"/>
    </source>
</evidence>
<reference evidence="3 4" key="1">
    <citation type="submission" date="2020-04" db="EMBL/GenBank/DDBJ databases">
        <title>Marinobacter oceani sp. nov., isolated from marine solar saltern.</title>
        <authorList>
            <person name="Chen X.-Y."/>
        </authorList>
    </citation>
    <scope>NUCLEOTIDE SEQUENCE [LARGE SCALE GENOMIC DNA]</scope>
    <source>
        <strain evidence="3 4">W62</strain>
    </source>
</reference>
<dbReference type="InterPro" id="IPR001736">
    <property type="entry name" value="PLipase_D/transphosphatidylase"/>
</dbReference>
<dbReference type="Proteomes" id="UP000567186">
    <property type="component" value="Unassembled WGS sequence"/>
</dbReference>
<organism evidence="3 4">
    <name type="scientific">Marinobacter orientalis</name>
    <dbReference type="NCBI Taxonomy" id="1928859"/>
    <lineage>
        <taxon>Bacteria</taxon>
        <taxon>Pseudomonadati</taxon>
        <taxon>Pseudomonadota</taxon>
        <taxon>Gammaproteobacteria</taxon>
        <taxon>Pseudomonadales</taxon>
        <taxon>Marinobacteraceae</taxon>
        <taxon>Marinobacter</taxon>
    </lineage>
</organism>
<dbReference type="GO" id="GO:0006793">
    <property type="term" value="P:phosphorus metabolic process"/>
    <property type="evidence" value="ECO:0007669"/>
    <property type="project" value="UniProtKB-ARBA"/>
</dbReference>
<evidence type="ECO:0000313" key="4">
    <source>
        <dbReference type="Proteomes" id="UP000567186"/>
    </source>
</evidence>